<feature type="domain" description="F-box" evidence="2">
    <location>
        <begin position="175"/>
        <end position="221"/>
    </location>
</feature>
<evidence type="ECO:0000259" key="2">
    <source>
        <dbReference type="PROSITE" id="PS50181"/>
    </source>
</evidence>
<keyword evidence="1" id="KW-0833">Ubl conjugation pathway</keyword>
<dbReference type="SUPFAM" id="SSF52047">
    <property type="entry name" value="RNI-like"/>
    <property type="match status" value="1"/>
</dbReference>
<name>A0A813RTY5_9BILA</name>
<dbReference type="SUPFAM" id="SSF81383">
    <property type="entry name" value="F-box domain"/>
    <property type="match status" value="1"/>
</dbReference>
<evidence type="ECO:0000256" key="1">
    <source>
        <dbReference type="ARBA" id="ARBA00022786"/>
    </source>
</evidence>
<dbReference type="Gene3D" id="3.80.10.10">
    <property type="entry name" value="Ribonuclease Inhibitor"/>
    <property type="match status" value="2"/>
</dbReference>
<dbReference type="GO" id="GO:0031398">
    <property type="term" value="P:positive regulation of protein ubiquitination"/>
    <property type="evidence" value="ECO:0007669"/>
    <property type="project" value="TreeGrafter"/>
</dbReference>
<dbReference type="Proteomes" id="UP000663879">
    <property type="component" value="Unassembled WGS sequence"/>
</dbReference>
<dbReference type="InterPro" id="IPR006553">
    <property type="entry name" value="Leu-rich_rpt_Cys-con_subtyp"/>
</dbReference>
<dbReference type="OrthoDB" id="3219396at2759"/>
<protein>
    <recommendedName>
        <fullName evidence="2">F-box domain-containing protein</fullName>
    </recommendedName>
</protein>
<organism evidence="3 4">
    <name type="scientific">Brachionus calyciflorus</name>
    <dbReference type="NCBI Taxonomy" id="104777"/>
    <lineage>
        <taxon>Eukaryota</taxon>
        <taxon>Metazoa</taxon>
        <taxon>Spiralia</taxon>
        <taxon>Gnathifera</taxon>
        <taxon>Rotifera</taxon>
        <taxon>Eurotatoria</taxon>
        <taxon>Monogononta</taxon>
        <taxon>Pseudotrocha</taxon>
        <taxon>Ploima</taxon>
        <taxon>Brachionidae</taxon>
        <taxon>Brachionus</taxon>
    </lineage>
</organism>
<gene>
    <name evidence="3" type="ORF">OXX778_LOCUS5715</name>
</gene>
<dbReference type="PROSITE" id="PS50181">
    <property type="entry name" value="FBOX"/>
    <property type="match status" value="1"/>
</dbReference>
<keyword evidence="4" id="KW-1185">Reference proteome</keyword>
<dbReference type="InterPro" id="IPR001810">
    <property type="entry name" value="F-box_dom"/>
</dbReference>
<evidence type="ECO:0000313" key="4">
    <source>
        <dbReference type="Proteomes" id="UP000663879"/>
    </source>
</evidence>
<evidence type="ECO:0000313" key="3">
    <source>
        <dbReference type="EMBL" id="CAF0785930.1"/>
    </source>
</evidence>
<dbReference type="SMART" id="SM00367">
    <property type="entry name" value="LRR_CC"/>
    <property type="match status" value="3"/>
</dbReference>
<proteinExistence type="predicted"/>
<dbReference type="InterPro" id="IPR032675">
    <property type="entry name" value="LRR_dom_sf"/>
</dbReference>
<dbReference type="Pfam" id="PF12937">
    <property type="entry name" value="F-box-like"/>
    <property type="match status" value="1"/>
</dbReference>
<dbReference type="SMART" id="SM00256">
    <property type="entry name" value="FBOX"/>
    <property type="match status" value="1"/>
</dbReference>
<sequence>MADFSGLALNSMIQMHNQDLNSNTKALKTRRKSLDLPDGANLKVSSKLLKILKDNQDELNNNITENTNDYNQNQFTANFQLEEHSSSFIMPSYNPQSTSSAVNLIEENKQFSNDTLLLNNYNNNNNKNNLSQINTESNLVKSLADEQQQIKKTQTMASALNKLTRNSQNKSFIKIKDINSLPEKLLLNIFSYLNHHEIIKCSLVCKFWRNLCQNPKLWRSLKLRPDFKDSIHVRNIDHFMYLLSHRFNTHLEYIELPIEFITSSFFHELANKCTNLKYLTLDFSAAMQLQDFNDLNAFPCNLKMMTICLSEVIFLEGFMRRIYSFLSSLEILHLIGTLETSNDPDETYETINIGKIKSYTPNLKVINLYGITFIDDNHIESIASGCIHLECMAFNFCSRYKGYSLKTLLDRCKKLKSLLLQNTAIESDAIKQVDWSQTILEELDLNSTDLDEQALQLMLNESPNLKYLSVAHCDGFTDQVFLYLIRNKKVTNLEALDISNTVNLSSEEVFDFLKNYGHQLKGFMYTGNVKITEQFWISSIKHMKNIKIVVMGTPLGWFKKIATRIHVDQIIESFAVNCPNLERLEIQWDPETIRFNDNSRKFIDHIRLKCSRLKSLVLSDGEYYEMVKSNFERAERHKIVRTTTSYHTSIVSLLKYYHQLLFN</sequence>
<accession>A0A813RTY5</accession>
<comment type="caution">
    <text evidence="3">The sequence shown here is derived from an EMBL/GenBank/DDBJ whole genome shotgun (WGS) entry which is preliminary data.</text>
</comment>
<dbReference type="InterPro" id="IPR036047">
    <property type="entry name" value="F-box-like_dom_sf"/>
</dbReference>
<dbReference type="PANTHER" id="PTHR20933">
    <property type="entry name" value="F-BOX ONLY PROTEIN 33"/>
    <property type="match status" value="1"/>
</dbReference>
<reference evidence="3" key="1">
    <citation type="submission" date="2021-02" db="EMBL/GenBank/DDBJ databases">
        <authorList>
            <person name="Nowell W R."/>
        </authorList>
    </citation>
    <scope>NUCLEOTIDE SEQUENCE</scope>
    <source>
        <strain evidence="3">Ploen Becks lab</strain>
    </source>
</reference>
<dbReference type="PANTHER" id="PTHR20933:SF4">
    <property type="entry name" value="F-BOX INVOLVED IN POLYQ PATHOGENESIS, ISOFORM A"/>
    <property type="match status" value="1"/>
</dbReference>
<dbReference type="AlphaFoldDB" id="A0A813RTY5"/>
<dbReference type="EMBL" id="CAJNOC010000639">
    <property type="protein sequence ID" value="CAF0785930.1"/>
    <property type="molecule type" value="Genomic_DNA"/>
</dbReference>